<dbReference type="InterPro" id="IPR012340">
    <property type="entry name" value="NA-bd_OB-fold"/>
</dbReference>
<feature type="active site" description="N6-AMP-lysine intermediate" evidence="13">
    <location>
        <position position="216"/>
    </location>
</feature>
<dbReference type="EMBL" id="BAAAZH010000032">
    <property type="protein sequence ID" value="GAA4128496.1"/>
    <property type="molecule type" value="Genomic_DNA"/>
</dbReference>
<dbReference type="HAMAP" id="MF_00407">
    <property type="entry name" value="DNA_ligase"/>
    <property type="match status" value="1"/>
</dbReference>
<dbReference type="NCBIfam" id="NF002868">
    <property type="entry name" value="PRK03180.1"/>
    <property type="match status" value="1"/>
</dbReference>
<keyword evidence="18" id="KW-1185">Reference proteome</keyword>
<dbReference type="NCBIfam" id="TIGR00574">
    <property type="entry name" value="dnl1"/>
    <property type="match status" value="1"/>
</dbReference>
<dbReference type="InterPro" id="IPR000977">
    <property type="entry name" value="DNA_ligase_ATP-dep"/>
</dbReference>
<evidence type="ECO:0000256" key="13">
    <source>
        <dbReference type="HAMAP-Rule" id="MF_00407"/>
    </source>
</evidence>
<evidence type="ECO:0000256" key="5">
    <source>
        <dbReference type="ARBA" id="ARBA00022741"/>
    </source>
</evidence>
<evidence type="ECO:0000256" key="15">
    <source>
        <dbReference type="RuleBase" id="RU004196"/>
    </source>
</evidence>
<feature type="binding site" evidence="13">
    <location>
        <position position="221"/>
    </location>
    <ligand>
        <name>ATP</name>
        <dbReference type="ChEBI" id="CHEBI:30616"/>
    </ligand>
</feature>
<dbReference type="SUPFAM" id="SSF50249">
    <property type="entry name" value="Nucleic acid-binding proteins"/>
    <property type="match status" value="1"/>
</dbReference>
<dbReference type="InterPro" id="IPR012309">
    <property type="entry name" value="DNA_ligase_ATP-dep_C"/>
</dbReference>
<dbReference type="PANTHER" id="PTHR45674">
    <property type="entry name" value="DNA LIGASE 1/3 FAMILY MEMBER"/>
    <property type="match status" value="1"/>
</dbReference>
<dbReference type="CDD" id="cd07901">
    <property type="entry name" value="Adenylation_DNA_ligase_Arch_LigB"/>
    <property type="match status" value="1"/>
</dbReference>
<dbReference type="EC" id="6.5.1.1" evidence="13"/>
<protein>
    <recommendedName>
        <fullName evidence="13">Probable DNA ligase</fullName>
        <ecNumber evidence="13">6.5.1.1</ecNumber>
    </recommendedName>
    <alternativeName>
        <fullName evidence="13">Polydeoxyribonucleotide synthase [ATP]</fullName>
    </alternativeName>
</protein>
<dbReference type="InterPro" id="IPR022865">
    <property type="entry name" value="DNA_ligae_ATP-dep_bac/arc"/>
</dbReference>
<evidence type="ECO:0000259" key="16">
    <source>
        <dbReference type="PROSITE" id="PS50160"/>
    </source>
</evidence>
<dbReference type="RefSeq" id="WP_344735282.1">
    <property type="nucleotide sequence ID" value="NZ_BAAAZH010000032.1"/>
</dbReference>
<comment type="catalytic activity">
    <reaction evidence="12 13 14">
        <text>ATP + (deoxyribonucleotide)n-3'-hydroxyl + 5'-phospho-(deoxyribonucleotide)m = (deoxyribonucleotide)n+m + AMP + diphosphate.</text>
        <dbReference type="EC" id="6.5.1.1"/>
    </reaction>
</comment>
<feature type="binding site" evidence="13">
    <location>
        <position position="370"/>
    </location>
    <ligand>
        <name>ATP</name>
        <dbReference type="ChEBI" id="CHEBI:30616"/>
    </ligand>
</feature>
<evidence type="ECO:0000256" key="4">
    <source>
        <dbReference type="ARBA" id="ARBA00022723"/>
    </source>
</evidence>
<evidence type="ECO:0000256" key="9">
    <source>
        <dbReference type="ARBA" id="ARBA00023172"/>
    </source>
</evidence>
<name>A0ABP7Y0K3_9ACTN</name>
<evidence type="ECO:0000256" key="11">
    <source>
        <dbReference type="ARBA" id="ARBA00023306"/>
    </source>
</evidence>
<dbReference type="InterPro" id="IPR012308">
    <property type="entry name" value="DNA_ligase_ATP-dep_N"/>
</dbReference>
<dbReference type="Gene3D" id="3.30.470.30">
    <property type="entry name" value="DNA ligase/mRNA capping enzyme"/>
    <property type="match status" value="1"/>
</dbReference>
<keyword evidence="6 13" id="KW-0227">DNA damage</keyword>
<dbReference type="PANTHER" id="PTHR45674:SF13">
    <property type="entry name" value="DNA LIGASE-RELATED"/>
    <property type="match status" value="1"/>
</dbReference>
<dbReference type="InterPro" id="IPR050191">
    <property type="entry name" value="ATP-dep_DNA_ligase"/>
</dbReference>
<accession>A0ABP7Y0K3</accession>
<dbReference type="InterPro" id="IPR016059">
    <property type="entry name" value="DNA_ligase_ATP-dep_CS"/>
</dbReference>
<dbReference type="SUPFAM" id="SSF56091">
    <property type="entry name" value="DNA ligase/mRNA capping enzyme, catalytic domain"/>
    <property type="match status" value="1"/>
</dbReference>
<comment type="cofactor">
    <cofactor evidence="13">
        <name>Mg(2+)</name>
        <dbReference type="ChEBI" id="CHEBI:18420"/>
    </cofactor>
</comment>
<feature type="binding site" evidence="13">
    <location>
        <position position="265"/>
    </location>
    <ligand>
        <name>ATP</name>
        <dbReference type="ChEBI" id="CHEBI:30616"/>
    </ligand>
</feature>
<feature type="binding site" evidence="13">
    <location>
        <position position="236"/>
    </location>
    <ligand>
        <name>ATP</name>
        <dbReference type="ChEBI" id="CHEBI:30616"/>
    </ligand>
</feature>
<dbReference type="PROSITE" id="PS50160">
    <property type="entry name" value="DNA_LIGASE_A3"/>
    <property type="match status" value="1"/>
</dbReference>
<dbReference type="PROSITE" id="PS00697">
    <property type="entry name" value="DNA_LIGASE_A1"/>
    <property type="match status" value="1"/>
</dbReference>
<feature type="binding site" evidence="13">
    <location>
        <position position="214"/>
    </location>
    <ligand>
        <name>ATP</name>
        <dbReference type="ChEBI" id="CHEBI:30616"/>
    </ligand>
</feature>
<dbReference type="PROSITE" id="PS00333">
    <property type="entry name" value="DNA_LIGASE_A2"/>
    <property type="match status" value="1"/>
</dbReference>
<keyword evidence="11 13" id="KW-0131">Cell cycle</keyword>
<keyword evidence="5 13" id="KW-0547">Nucleotide-binding</keyword>
<keyword evidence="1 13" id="KW-0436">Ligase</keyword>
<keyword evidence="3 13" id="KW-0235">DNA replication</keyword>
<sequence>MLLADLVSCSATVAATRARTQKVAALAPVLAAAAAEGPEILAIATSYLGGSLRQRRTGLGWRSLVDLPAPGADTSLTVAEVDAAFAAMADLAGPGSAGARAAAVADLFGRATEAEQAWLRGLATGEVRQGALDALVQEALARAADVPLTAVRRAAMLAGSTVAVAPLAFEGQAALDAVGLTVGRPVLPMLAGSASSVAEAVATAGREHAEVAVDTKLDGIRIQVHRDGDDVRIATRSLDDITTRLPEVVALVRSLPATRLVLDGEALALDDDGRPRAFQDTASRTAQADGVAVTPFFFDLLHLDGRDLLDSPGHERLAALDTLVPEQHRVPRLVTADPEAAEEFARAAVAAGHEGVVVKNLAAPYEAGRRGSGWIKVKPVHTLDLVVLGVEWGSGRRRGLLSNIHLGARDAATGGFVMVGKTFKGMTDAMLAWQTERFLELETHREGHVVFVRPEQVVEIALDGVQRSTRYPGGVALRFARVVRYREDKSADEADTVDAVRALGAS</sequence>
<dbReference type="Gene3D" id="1.10.3260.10">
    <property type="entry name" value="DNA ligase, ATP-dependent, N-terminal domain"/>
    <property type="match status" value="1"/>
</dbReference>
<dbReference type="CDD" id="cd07972">
    <property type="entry name" value="OBF_DNA_ligase_Arch_LigB"/>
    <property type="match status" value="1"/>
</dbReference>
<dbReference type="Gene3D" id="2.40.50.140">
    <property type="entry name" value="Nucleic acid-binding proteins"/>
    <property type="match status" value="1"/>
</dbReference>
<keyword evidence="2 13" id="KW-0132">Cell division</keyword>
<keyword evidence="9 13" id="KW-0233">DNA recombination</keyword>
<feature type="binding site" evidence="13">
    <location>
        <position position="298"/>
    </location>
    <ligand>
        <name>ATP</name>
        <dbReference type="ChEBI" id="CHEBI:30616"/>
    </ligand>
</feature>
<evidence type="ECO:0000256" key="6">
    <source>
        <dbReference type="ARBA" id="ARBA00022763"/>
    </source>
</evidence>
<evidence type="ECO:0000256" key="14">
    <source>
        <dbReference type="RuleBase" id="RU000617"/>
    </source>
</evidence>
<evidence type="ECO:0000256" key="2">
    <source>
        <dbReference type="ARBA" id="ARBA00022618"/>
    </source>
</evidence>
<comment type="caution">
    <text evidence="17">The sequence shown here is derived from an EMBL/GenBank/DDBJ whole genome shotgun (WGS) entry which is preliminary data.</text>
</comment>
<evidence type="ECO:0000256" key="12">
    <source>
        <dbReference type="ARBA" id="ARBA00034003"/>
    </source>
</evidence>
<comment type="similarity">
    <text evidence="13 15">Belongs to the ATP-dependent DNA ligase family.</text>
</comment>
<gene>
    <name evidence="13" type="primary">lig</name>
    <name evidence="17" type="ORF">GCM10022215_40050</name>
</gene>
<dbReference type="InterPro" id="IPR012310">
    <property type="entry name" value="DNA_ligase_ATP-dep_cent"/>
</dbReference>
<evidence type="ECO:0000256" key="10">
    <source>
        <dbReference type="ARBA" id="ARBA00023204"/>
    </source>
</evidence>
<dbReference type="InterPro" id="IPR036599">
    <property type="entry name" value="DNA_ligase_N_sf"/>
</dbReference>
<dbReference type="Proteomes" id="UP001501495">
    <property type="component" value="Unassembled WGS sequence"/>
</dbReference>
<keyword evidence="7 13" id="KW-0067">ATP-binding</keyword>
<evidence type="ECO:0000313" key="17">
    <source>
        <dbReference type="EMBL" id="GAA4128496.1"/>
    </source>
</evidence>
<evidence type="ECO:0000313" key="18">
    <source>
        <dbReference type="Proteomes" id="UP001501495"/>
    </source>
</evidence>
<evidence type="ECO:0000256" key="8">
    <source>
        <dbReference type="ARBA" id="ARBA00022842"/>
    </source>
</evidence>
<feature type="domain" description="ATP-dependent DNA ligase family profile" evidence="16">
    <location>
        <begin position="286"/>
        <end position="410"/>
    </location>
</feature>
<organism evidence="17 18">
    <name type="scientific">Nocardioides fonticola</name>
    <dbReference type="NCBI Taxonomy" id="450363"/>
    <lineage>
        <taxon>Bacteria</taxon>
        <taxon>Bacillati</taxon>
        <taxon>Actinomycetota</taxon>
        <taxon>Actinomycetes</taxon>
        <taxon>Propionibacteriales</taxon>
        <taxon>Nocardioidaceae</taxon>
        <taxon>Nocardioides</taxon>
    </lineage>
</organism>
<keyword evidence="4 13" id="KW-0479">Metal-binding</keyword>
<dbReference type="Pfam" id="PF04675">
    <property type="entry name" value="DNA_ligase_A_N"/>
    <property type="match status" value="1"/>
</dbReference>
<dbReference type="GO" id="GO:0016874">
    <property type="term" value="F:ligase activity"/>
    <property type="evidence" value="ECO:0007669"/>
    <property type="project" value="UniProtKB-KW"/>
</dbReference>
<evidence type="ECO:0000256" key="3">
    <source>
        <dbReference type="ARBA" id="ARBA00022705"/>
    </source>
</evidence>
<reference evidence="18" key="1">
    <citation type="journal article" date="2019" name="Int. J. Syst. Evol. Microbiol.">
        <title>The Global Catalogue of Microorganisms (GCM) 10K type strain sequencing project: providing services to taxonomists for standard genome sequencing and annotation.</title>
        <authorList>
            <consortium name="The Broad Institute Genomics Platform"/>
            <consortium name="The Broad Institute Genome Sequencing Center for Infectious Disease"/>
            <person name="Wu L."/>
            <person name="Ma J."/>
        </authorList>
    </citation>
    <scope>NUCLEOTIDE SEQUENCE [LARGE SCALE GENOMIC DNA]</scope>
    <source>
        <strain evidence="18">JCM 16703</strain>
    </source>
</reference>
<comment type="function">
    <text evidence="13">DNA ligase that seals nicks in double-stranded DNA during DNA replication, DNA recombination and DNA repair.</text>
</comment>
<evidence type="ECO:0000256" key="1">
    <source>
        <dbReference type="ARBA" id="ARBA00022598"/>
    </source>
</evidence>
<evidence type="ECO:0000256" key="7">
    <source>
        <dbReference type="ARBA" id="ARBA00022840"/>
    </source>
</evidence>
<feature type="binding site" evidence="13">
    <location>
        <position position="376"/>
    </location>
    <ligand>
        <name>ATP</name>
        <dbReference type="ChEBI" id="CHEBI:30616"/>
    </ligand>
</feature>
<dbReference type="Pfam" id="PF04679">
    <property type="entry name" value="DNA_ligase_A_C"/>
    <property type="match status" value="1"/>
</dbReference>
<keyword evidence="10 13" id="KW-0234">DNA repair</keyword>
<proteinExistence type="inferred from homology"/>
<dbReference type="SUPFAM" id="SSF117018">
    <property type="entry name" value="ATP-dependent DNA ligase DNA-binding domain"/>
    <property type="match status" value="1"/>
</dbReference>
<dbReference type="Pfam" id="PF01068">
    <property type="entry name" value="DNA_ligase_A_M"/>
    <property type="match status" value="1"/>
</dbReference>
<keyword evidence="8 13" id="KW-0460">Magnesium</keyword>